<sequence length="77" mass="8226">MDCSQQSEANGGGESETQSSTREGKEAGFISPAVFNCARLLVGDACNFSVGVLERSIALLQKSINSERKPPKLFGYL</sequence>
<accession>A0A6J4N3F2</accession>
<protein>
    <submittedName>
        <fullName evidence="2">Uncharacterized protein</fullName>
    </submittedName>
</protein>
<proteinExistence type="predicted"/>
<dbReference type="AlphaFoldDB" id="A0A6J4N3F2"/>
<evidence type="ECO:0000313" key="2">
    <source>
        <dbReference type="EMBL" id="CAA9373904.1"/>
    </source>
</evidence>
<feature type="compositionally biased region" description="Polar residues" evidence="1">
    <location>
        <begin position="1"/>
        <end position="21"/>
    </location>
</feature>
<evidence type="ECO:0000256" key="1">
    <source>
        <dbReference type="SAM" id="MobiDB-lite"/>
    </source>
</evidence>
<organism evidence="2">
    <name type="scientific">uncultured Microcoleus sp</name>
    <dbReference type="NCBI Taxonomy" id="259945"/>
    <lineage>
        <taxon>Bacteria</taxon>
        <taxon>Bacillati</taxon>
        <taxon>Cyanobacteriota</taxon>
        <taxon>Cyanophyceae</taxon>
        <taxon>Oscillatoriophycideae</taxon>
        <taxon>Oscillatoriales</taxon>
        <taxon>Microcoleaceae</taxon>
        <taxon>Microcoleus</taxon>
        <taxon>environmental samples</taxon>
    </lineage>
</organism>
<gene>
    <name evidence="2" type="ORF">AVDCRST_MAG84-4551</name>
</gene>
<dbReference type="EMBL" id="CADCTZ010000977">
    <property type="protein sequence ID" value="CAA9373904.1"/>
    <property type="molecule type" value="Genomic_DNA"/>
</dbReference>
<reference evidence="2" key="1">
    <citation type="submission" date="2020-02" db="EMBL/GenBank/DDBJ databases">
        <authorList>
            <person name="Meier V. D."/>
        </authorList>
    </citation>
    <scope>NUCLEOTIDE SEQUENCE</scope>
    <source>
        <strain evidence="2">AVDCRST_MAG84</strain>
    </source>
</reference>
<feature type="region of interest" description="Disordered" evidence="1">
    <location>
        <begin position="1"/>
        <end position="24"/>
    </location>
</feature>
<name>A0A6J4N3F2_9CYAN</name>